<sequence>MGKVQKLLLLVLLACFAAPLPAQINVAYIPANPLVFEIGASPLFPDRNMIALLGTMTFSSIKNTALFDPAFMEVSTVSSGVSFSGDRFSHFQDGQAEYQAGSFSFRIVAVASLVGGVVTKKDITSSPGTPMLTQSSGNQLDKILDIKLYLVSWESHMDQKARLGSSYQLTSNNLGTFNIASAKSGSGFYNGFNYASVNDQIVPSNGSAPYPGQMFSYAPISSIPYGTLQKPDFQLSILDENSFTITDAYGGLSTRIARAKIFLSNASPNQSYGIDITYTNRANSTNFSLHLDNNQNLYAIPYTLIFNGREVEGGKPIRWSNLVPNANYKDISITKVNALRAEMAPAGDYFDTITVTITPIDTL</sequence>
<evidence type="ECO:0000313" key="1">
    <source>
        <dbReference type="EMBL" id="MPM52553.1"/>
    </source>
</evidence>
<dbReference type="EMBL" id="VSSQ01013914">
    <property type="protein sequence ID" value="MPM52553.1"/>
    <property type="molecule type" value="Genomic_DNA"/>
</dbReference>
<protein>
    <submittedName>
        <fullName evidence="1">Uncharacterized protein</fullName>
    </submittedName>
</protein>
<accession>A0A645ANX5</accession>
<organism evidence="1">
    <name type="scientific">bioreactor metagenome</name>
    <dbReference type="NCBI Taxonomy" id="1076179"/>
    <lineage>
        <taxon>unclassified sequences</taxon>
        <taxon>metagenomes</taxon>
        <taxon>ecological metagenomes</taxon>
    </lineage>
</organism>
<reference evidence="1" key="1">
    <citation type="submission" date="2019-08" db="EMBL/GenBank/DDBJ databases">
        <authorList>
            <person name="Kucharzyk K."/>
            <person name="Murdoch R.W."/>
            <person name="Higgins S."/>
            <person name="Loffler F."/>
        </authorList>
    </citation>
    <scope>NUCLEOTIDE SEQUENCE</scope>
</reference>
<name>A0A645ANX5_9ZZZZ</name>
<gene>
    <name evidence="1" type="ORF">SDC9_99313</name>
</gene>
<proteinExistence type="predicted"/>
<comment type="caution">
    <text evidence="1">The sequence shown here is derived from an EMBL/GenBank/DDBJ whole genome shotgun (WGS) entry which is preliminary data.</text>
</comment>
<dbReference type="AlphaFoldDB" id="A0A645ANX5"/>